<dbReference type="InterPro" id="IPR011322">
    <property type="entry name" value="N-reg_PII-like_a/b"/>
</dbReference>
<organism evidence="2 3">
    <name type="scientific">Cerasicoccus arenae</name>
    <dbReference type="NCBI Taxonomy" id="424488"/>
    <lineage>
        <taxon>Bacteria</taxon>
        <taxon>Pseudomonadati</taxon>
        <taxon>Verrucomicrobiota</taxon>
        <taxon>Opitutia</taxon>
        <taxon>Puniceicoccales</taxon>
        <taxon>Cerasicoccaceae</taxon>
        <taxon>Cerasicoccus</taxon>
    </lineage>
</organism>
<dbReference type="SUPFAM" id="SSF54913">
    <property type="entry name" value="GlnB-like"/>
    <property type="match status" value="1"/>
</dbReference>
<evidence type="ECO:0000313" key="2">
    <source>
        <dbReference type="EMBL" id="GHC04966.1"/>
    </source>
</evidence>
<dbReference type="GO" id="GO:0010038">
    <property type="term" value="P:response to metal ion"/>
    <property type="evidence" value="ECO:0007669"/>
    <property type="project" value="InterPro"/>
</dbReference>
<accession>A0A8J3GEN9</accession>
<comment type="similarity">
    <text evidence="1">Belongs to the CutA family.</text>
</comment>
<dbReference type="Pfam" id="PF03091">
    <property type="entry name" value="CutA1"/>
    <property type="match status" value="1"/>
</dbReference>
<name>A0A8J3GEN9_9BACT</name>
<proteinExistence type="inferred from homology"/>
<dbReference type="AlphaFoldDB" id="A0A8J3GEN9"/>
<dbReference type="InterPro" id="IPR015867">
    <property type="entry name" value="N-reg_PII/ATP_PRibTrfase_C"/>
</dbReference>
<dbReference type="Proteomes" id="UP000642829">
    <property type="component" value="Unassembled WGS sequence"/>
</dbReference>
<comment type="caution">
    <text evidence="2">The sequence shown here is derived from an EMBL/GenBank/DDBJ whole genome shotgun (WGS) entry which is preliminary data.</text>
</comment>
<protein>
    <submittedName>
        <fullName evidence="2">Divalent cation tolerance protein</fullName>
    </submittedName>
</protein>
<dbReference type="PANTHER" id="PTHR23419:SF8">
    <property type="entry name" value="FI09726P"/>
    <property type="match status" value="1"/>
</dbReference>
<dbReference type="GO" id="GO:0005507">
    <property type="term" value="F:copper ion binding"/>
    <property type="evidence" value="ECO:0007669"/>
    <property type="project" value="TreeGrafter"/>
</dbReference>
<dbReference type="RefSeq" id="WP_189515132.1">
    <property type="nucleotide sequence ID" value="NZ_BMXG01000013.1"/>
</dbReference>
<reference evidence="2" key="2">
    <citation type="submission" date="2020-09" db="EMBL/GenBank/DDBJ databases">
        <authorList>
            <person name="Sun Q."/>
            <person name="Kim S."/>
        </authorList>
    </citation>
    <scope>NUCLEOTIDE SEQUENCE</scope>
    <source>
        <strain evidence="2">KCTC 12870</strain>
    </source>
</reference>
<sequence length="107" mass="11789">MNPADPKIAIGWTTAPQREVAESIGRALVDQKLVACAQVTGPVTSIYRWQSKLCQEEEFRLILKFSANRQEAVRDALLALHPYDTPQWIVTLADSSSTDYAAWVGGG</sequence>
<evidence type="ECO:0000256" key="1">
    <source>
        <dbReference type="ARBA" id="ARBA00010169"/>
    </source>
</evidence>
<evidence type="ECO:0000313" key="3">
    <source>
        <dbReference type="Proteomes" id="UP000642829"/>
    </source>
</evidence>
<dbReference type="EMBL" id="BMXG01000013">
    <property type="protein sequence ID" value="GHC04966.1"/>
    <property type="molecule type" value="Genomic_DNA"/>
</dbReference>
<dbReference type="PANTHER" id="PTHR23419">
    <property type="entry name" value="DIVALENT CATION TOLERANCE CUTA-RELATED"/>
    <property type="match status" value="1"/>
</dbReference>
<reference evidence="2" key="1">
    <citation type="journal article" date="2014" name="Int. J. Syst. Evol. Microbiol.">
        <title>Complete genome sequence of Corynebacterium casei LMG S-19264T (=DSM 44701T), isolated from a smear-ripened cheese.</title>
        <authorList>
            <consortium name="US DOE Joint Genome Institute (JGI-PGF)"/>
            <person name="Walter F."/>
            <person name="Albersmeier A."/>
            <person name="Kalinowski J."/>
            <person name="Ruckert C."/>
        </authorList>
    </citation>
    <scope>NUCLEOTIDE SEQUENCE</scope>
    <source>
        <strain evidence="2">KCTC 12870</strain>
    </source>
</reference>
<dbReference type="Gene3D" id="3.30.70.120">
    <property type="match status" value="1"/>
</dbReference>
<gene>
    <name evidence="2" type="primary">cutA</name>
    <name evidence="2" type="ORF">GCM10007047_22330</name>
</gene>
<keyword evidence="3" id="KW-1185">Reference proteome</keyword>
<dbReference type="InterPro" id="IPR004323">
    <property type="entry name" value="Ion_tolerance_CutA"/>
</dbReference>